<name>A0ABX5LRC6_9GAMM</name>
<keyword evidence="4 6" id="KW-1133">Transmembrane helix</keyword>
<sequence>MPRPFDEGSALAQSYPAASLIRRLAAIFYDSLLCIALLMVLTAIAMAVSNIGNSGPVIAVKGPLFRSLLFISVFAFFAKFWTWPGQTLGMQCWRVRVQRADGQPISYMQALVRFLMACLSLACCGLGFLWSLWDKESLTWHDRYSDSRLVVLPKKARKQ</sequence>
<feature type="transmembrane region" description="Helical" evidence="6">
    <location>
        <begin position="68"/>
        <end position="89"/>
    </location>
</feature>
<evidence type="ECO:0000313" key="9">
    <source>
        <dbReference type="Proteomes" id="UP000248090"/>
    </source>
</evidence>
<keyword evidence="5 6" id="KW-0472">Membrane</keyword>
<gene>
    <name evidence="8" type="ORF">WH50_22000</name>
</gene>
<dbReference type="RefSeq" id="WP_110189405.1">
    <property type="nucleotide sequence ID" value="NZ_CP177354.1"/>
</dbReference>
<protein>
    <recommendedName>
        <fullName evidence="7">RDD domain-containing protein</fullName>
    </recommendedName>
</protein>
<dbReference type="PANTHER" id="PTHR36115:SF10">
    <property type="entry name" value="RDD DOMAIN-CONTAINING PROTEIN"/>
    <property type="match status" value="1"/>
</dbReference>
<comment type="subcellular location">
    <subcellularLocation>
        <location evidence="1">Cell membrane</location>
        <topology evidence="1">Multi-pass membrane protein</topology>
    </subcellularLocation>
</comment>
<comment type="caution">
    <text evidence="8">The sequence shown here is derived from an EMBL/GenBank/DDBJ whole genome shotgun (WGS) entry which is preliminary data.</text>
</comment>
<dbReference type="InterPro" id="IPR051791">
    <property type="entry name" value="Pra-immunoreactive"/>
</dbReference>
<feature type="domain" description="RDD" evidence="7">
    <location>
        <begin position="18"/>
        <end position="145"/>
    </location>
</feature>
<dbReference type="Pfam" id="PF06271">
    <property type="entry name" value="RDD"/>
    <property type="match status" value="1"/>
</dbReference>
<organism evidence="8 9">
    <name type="scientific">Pokkaliibacter plantistimulans</name>
    <dbReference type="NCBI Taxonomy" id="1635171"/>
    <lineage>
        <taxon>Bacteria</taxon>
        <taxon>Pseudomonadati</taxon>
        <taxon>Pseudomonadota</taxon>
        <taxon>Gammaproteobacteria</taxon>
        <taxon>Oceanospirillales</taxon>
        <taxon>Balneatrichaceae</taxon>
        <taxon>Pokkaliibacter</taxon>
    </lineage>
</organism>
<proteinExistence type="predicted"/>
<keyword evidence="3 6" id="KW-0812">Transmembrane</keyword>
<keyword evidence="2" id="KW-1003">Cell membrane</keyword>
<dbReference type="InterPro" id="IPR010432">
    <property type="entry name" value="RDD"/>
</dbReference>
<evidence type="ECO:0000259" key="7">
    <source>
        <dbReference type="Pfam" id="PF06271"/>
    </source>
</evidence>
<feature type="transmembrane region" description="Helical" evidence="6">
    <location>
        <begin position="27"/>
        <end position="48"/>
    </location>
</feature>
<feature type="transmembrane region" description="Helical" evidence="6">
    <location>
        <begin position="110"/>
        <end position="133"/>
    </location>
</feature>
<evidence type="ECO:0000256" key="2">
    <source>
        <dbReference type="ARBA" id="ARBA00022475"/>
    </source>
</evidence>
<evidence type="ECO:0000256" key="6">
    <source>
        <dbReference type="SAM" id="Phobius"/>
    </source>
</evidence>
<keyword evidence="9" id="KW-1185">Reference proteome</keyword>
<accession>A0ABX5LRC6</accession>
<reference evidence="8 9" key="1">
    <citation type="submission" date="2015-03" db="EMBL/GenBank/DDBJ databases">
        <authorList>
            <person name="Krishnan R."/>
            <person name="Midha S."/>
            <person name="Patil P.B."/>
            <person name="Rameshkumar N."/>
        </authorList>
    </citation>
    <scope>NUCLEOTIDE SEQUENCE [LARGE SCALE GENOMIC DNA]</scope>
    <source>
        <strain evidence="8 9">L1E11</strain>
    </source>
</reference>
<dbReference type="PANTHER" id="PTHR36115">
    <property type="entry name" value="PROLINE-RICH ANTIGEN HOMOLOG-RELATED"/>
    <property type="match status" value="1"/>
</dbReference>
<evidence type="ECO:0000256" key="3">
    <source>
        <dbReference type="ARBA" id="ARBA00022692"/>
    </source>
</evidence>
<evidence type="ECO:0000256" key="1">
    <source>
        <dbReference type="ARBA" id="ARBA00004651"/>
    </source>
</evidence>
<dbReference type="EMBL" id="LAPT01000121">
    <property type="protein sequence ID" value="PXF29214.1"/>
    <property type="molecule type" value="Genomic_DNA"/>
</dbReference>
<evidence type="ECO:0000256" key="4">
    <source>
        <dbReference type="ARBA" id="ARBA00022989"/>
    </source>
</evidence>
<evidence type="ECO:0000256" key="5">
    <source>
        <dbReference type="ARBA" id="ARBA00023136"/>
    </source>
</evidence>
<evidence type="ECO:0000313" key="8">
    <source>
        <dbReference type="EMBL" id="PXF29214.1"/>
    </source>
</evidence>
<dbReference type="Proteomes" id="UP000248090">
    <property type="component" value="Unassembled WGS sequence"/>
</dbReference>